<dbReference type="NCBIfam" id="NF003764">
    <property type="entry name" value="PRK05355.1"/>
    <property type="match status" value="1"/>
</dbReference>
<dbReference type="NCBIfam" id="TIGR01364">
    <property type="entry name" value="serC_1"/>
    <property type="match status" value="1"/>
</dbReference>
<dbReference type="HAMAP" id="MF_00160">
    <property type="entry name" value="SerC_aminotrans_5"/>
    <property type="match status" value="1"/>
</dbReference>
<evidence type="ECO:0000259" key="13">
    <source>
        <dbReference type="Pfam" id="PF00266"/>
    </source>
</evidence>
<dbReference type="Gene3D" id="3.40.640.10">
    <property type="entry name" value="Type I PLP-dependent aspartate aminotransferase-like (Major domain)"/>
    <property type="match status" value="1"/>
</dbReference>
<evidence type="ECO:0000313" key="15">
    <source>
        <dbReference type="Proteomes" id="UP000614350"/>
    </source>
</evidence>
<dbReference type="PANTHER" id="PTHR43247">
    <property type="entry name" value="PHOSPHOSERINE AMINOTRANSFERASE"/>
    <property type="match status" value="1"/>
</dbReference>
<dbReference type="UniPathway" id="UPA00244">
    <property type="reaction ID" value="UER00311"/>
</dbReference>
<dbReference type="InterPro" id="IPR015424">
    <property type="entry name" value="PyrdxlP-dep_Trfase"/>
</dbReference>
<dbReference type="GO" id="GO:0005737">
    <property type="term" value="C:cytoplasm"/>
    <property type="evidence" value="ECO:0007669"/>
    <property type="project" value="TreeGrafter"/>
</dbReference>
<evidence type="ECO:0000256" key="5">
    <source>
        <dbReference type="ARBA" id="ARBA00022605"/>
    </source>
</evidence>
<dbReference type="Pfam" id="PF00266">
    <property type="entry name" value="Aminotran_5"/>
    <property type="match status" value="1"/>
</dbReference>
<dbReference type="PROSITE" id="PS00595">
    <property type="entry name" value="AA_TRANSFER_CLASS_5"/>
    <property type="match status" value="1"/>
</dbReference>
<dbReference type="GO" id="GO:0004648">
    <property type="term" value="F:O-phospho-L-serine:2-oxoglutarate aminotransferase activity"/>
    <property type="evidence" value="ECO:0007669"/>
    <property type="project" value="UniProtKB-EC"/>
</dbReference>
<dbReference type="GO" id="GO:0030170">
    <property type="term" value="F:pyridoxal phosphate binding"/>
    <property type="evidence" value="ECO:0007669"/>
    <property type="project" value="TreeGrafter"/>
</dbReference>
<keyword evidence="4 12" id="KW-0032">Aminotransferase</keyword>
<evidence type="ECO:0000256" key="6">
    <source>
        <dbReference type="ARBA" id="ARBA00022679"/>
    </source>
</evidence>
<dbReference type="InterPro" id="IPR022278">
    <property type="entry name" value="Pser_aminoTfrase"/>
</dbReference>
<accession>A0A834KST4</accession>
<evidence type="ECO:0000256" key="7">
    <source>
        <dbReference type="ARBA" id="ARBA00022898"/>
    </source>
</evidence>
<evidence type="ECO:0000256" key="9">
    <source>
        <dbReference type="ARBA" id="ARBA00047630"/>
    </source>
</evidence>
<comment type="catalytic activity">
    <reaction evidence="9">
        <text>4-(phosphooxy)-L-threonine + 2-oxoglutarate = (R)-3-hydroxy-2-oxo-4-phosphooxybutanoate + L-glutamate</text>
        <dbReference type="Rhea" id="RHEA:16573"/>
        <dbReference type="ChEBI" id="CHEBI:16810"/>
        <dbReference type="ChEBI" id="CHEBI:29985"/>
        <dbReference type="ChEBI" id="CHEBI:58452"/>
        <dbReference type="ChEBI" id="CHEBI:58538"/>
        <dbReference type="EC" id="2.6.1.52"/>
    </reaction>
</comment>
<evidence type="ECO:0000256" key="2">
    <source>
        <dbReference type="ARBA" id="ARBA00005099"/>
    </source>
</evidence>
<name>A0A834KST4_VESVU</name>
<dbReference type="PANTHER" id="PTHR43247:SF1">
    <property type="entry name" value="PHOSPHOSERINE AMINOTRANSFERASE"/>
    <property type="match status" value="1"/>
</dbReference>
<dbReference type="SUPFAM" id="SSF53383">
    <property type="entry name" value="PLP-dependent transferases"/>
    <property type="match status" value="1"/>
</dbReference>
<feature type="domain" description="Aminotransferase class V" evidence="13">
    <location>
        <begin position="89"/>
        <end position="433"/>
    </location>
</feature>
<dbReference type="Proteomes" id="UP000614350">
    <property type="component" value="Unassembled WGS sequence"/>
</dbReference>
<evidence type="ECO:0000256" key="3">
    <source>
        <dbReference type="ARBA" id="ARBA00006904"/>
    </source>
</evidence>
<reference evidence="14" key="1">
    <citation type="journal article" date="2020" name="G3 (Bethesda)">
        <title>High-Quality Assemblies for Three Invasive Social Wasps from the &lt;i&gt;Vespula&lt;/i&gt; Genus.</title>
        <authorList>
            <person name="Harrop T.W.R."/>
            <person name="Guhlin J."/>
            <person name="McLaughlin G.M."/>
            <person name="Permina E."/>
            <person name="Stockwell P."/>
            <person name="Gilligan J."/>
            <person name="Le Lec M.F."/>
            <person name="Gruber M.A.M."/>
            <person name="Quinn O."/>
            <person name="Lovegrove M."/>
            <person name="Duncan E.J."/>
            <person name="Remnant E.J."/>
            <person name="Van Eeckhoven J."/>
            <person name="Graham B."/>
            <person name="Knapp R.A."/>
            <person name="Langford K.W."/>
            <person name="Kronenberg Z."/>
            <person name="Press M.O."/>
            <person name="Eacker S.M."/>
            <person name="Wilson-Rankin E.E."/>
            <person name="Purcell J."/>
            <person name="Lester P.J."/>
            <person name="Dearden P.K."/>
        </authorList>
    </citation>
    <scope>NUCLEOTIDE SEQUENCE</scope>
    <source>
        <strain evidence="14">Marl-1</strain>
    </source>
</reference>
<dbReference type="InterPro" id="IPR000192">
    <property type="entry name" value="Aminotrans_V_dom"/>
</dbReference>
<keyword evidence="6 12" id="KW-0808">Transferase</keyword>
<keyword evidence="7" id="KW-0663">Pyridoxal phosphate</keyword>
<dbReference type="AlphaFoldDB" id="A0A834KST4"/>
<sequence>MTCSFVFRGFIFGDVNLTKINEIDFYKRKYRNQNRFSEQVSKRKVVETKNIKFFYFKSQSIDEHPSIQVFSYIIRMVDQQHDKKEQRVINFGAGPAKLPEEVLREVQAELLSFAGSGISILELSHRSKDFEKIVNGAQNILRDLLNIPDNYKILFMQGGGTGLFAAIPLNLMTTGTADYIVTGSWSAKAAKEATKYGKINMVLPKESKYTGIPDQSKWNLDSKTSYVYYCANETIHGVEWNYIPETNGVPLIADMSSNILTKPLDISKFGLIFAGAQKNIGPAGVTLVIVRDDLLGHAMSVCPSILNFTIMANDNSLHNTPPLFQIYFVDRVFNWIKERGGVETMEKNAIKKSQKIYNVIDKSDGFYKCPIDINARSKMNIPFRIRDNDEELEKEFLSGAVSRGMLQLKGHRSVGGIRASLYNAIREDEVEVLAEYMKWFHKQHSKK</sequence>
<evidence type="ECO:0000256" key="12">
    <source>
        <dbReference type="RuleBase" id="RU004505"/>
    </source>
</evidence>
<evidence type="ECO:0000256" key="11">
    <source>
        <dbReference type="RuleBase" id="RU004504"/>
    </source>
</evidence>
<evidence type="ECO:0000256" key="8">
    <source>
        <dbReference type="ARBA" id="ARBA00023299"/>
    </source>
</evidence>
<gene>
    <name evidence="14" type="ORF">HZH66_001104</name>
</gene>
<dbReference type="Gene3D" id="3.90.1150.10">
    <property type="entry name" value="Aspartate Aminotransferase, domain 1"/>
    <property type="match status" value="1"/>
</dbReference>
<dbReference type="UniPathway" id="UPA00135">
    <property type="reaction ID" value="UER00197"/>
</dbReference>
<evidence type="ECO:0000256" key="1">
    <source>
        <dbReference type="ARBA" id="ARBA00001933"/>
    </source>
</evidence>
<proteinExistence type="inferred from homology"/>
<protein>
    <recommendedName>
        <fullName evidence="12">Phosphoserine aminotransferase</fullName>
        <ecNumber evidence="12">2.6.1.52</ecNumber>
    </recommendedName>
</protein>
<keyword evidence="8 12" id="KW-0718">Serine biosynthesis</keyword>
<dbReference type="InterPro" id="IPR015422">
    <property type="entry name" value="PyrdxlP-dep_Trfase_small"/>
</dbReference>
<dbReference type="EC" id="2.6.1.52" evidence="12"/>
<dbReference type="FunFam" id="3.40.640.10:FF:000010">
    <property type="entry name" value="Phosphoserine aminotransferase"/>
    <property type="match status" value="1"/>
</dbReference>
<evidence type="ECO:0000313" key="14">
    <source>
        <dbReference type="EMBL" id="KAF7412208.1"/>
    </source>
</evidence>
<dbReference type="InterPro" id="IPR015421">
    <property type="entry name" value="PyrdxlP-dep_Trfase_major"/>
</dbReference>
<dbReference type="CDD" id="cd00611">
    <property type="entry name" value="PSAT_like"/>
    <property type="match status" value="1"/>
</dbReference>
<dbReference type="FunFam" id="3.90.1150.10:FF:000006">
    <property type="entry name" value="Phosphoserine aminotransferase"/>
    <property type="match status" value="1"/>
</dbReference>
<comment type="similarity">
    <text evidence="3">Belongs to the class-V pyridoxal-phosphate-dependent aminotransferase family. SerC subfamily.</text>
</comment>
<evidence type="ECO:0000256" key="10">
    <source>
        <dbReference type="ARBA" id="ARBA00049007"/>
    </source>
</evidence>
<comment type="catalytic activity">
    <reaction evidence="10 12">
        <text>O-phospho-L-serine + 2-oxoglutarate = 3-phosphooxypyruvate + L-glutamate</text>
        <dbReference type="Rhea" id="RHEA:14329"/>
        <dbReference type="ChEBI" id="CHEBI:16810"/>
        <dbReference type="ChEBI" id="CHEBI:18110"/>
        <dbReference type="ChEBI" id="CHEBI:29985"/>
        <dbReference type="ChEBI" id="CHEBI:57524"/>
        <dbReference type="EC" id="2.6.1.52"/>
    </reaction>
</comment>
<comment type="caution">
    <text evidence="14">The sequence shown here is derived from an EMBL/GenBank/DDBJ whole genome shotgun (WGS) entry which is preliminary data.</text>
</comment>
<dbReference type="InterPro" id="IPR020578">
    <property type="entry name" value="Aminotrans_V_PyrdxlP_BS"/>
</dbReference>
<evidence type="ECO:0000256" key="4">
    <source>
        <dbReference type="ARBA" id="ARBA00022576"/>
    </source>
</evidence>
<comment type="cofactor">
    <cofactor evidence="1 11">
        <name>pyridoxal 5'-phosphate</name>
        <dbReference type="ChEBI" id="CHEBI:597326"/>
    </cofactor>
</comment>
<organism evidence="14 15">
    <name type="scientific">Vespula vulgaris</name>
    <name type="common">Yellow jacket</name>
    <name type="synonym">Wasp</name>
    <dbReference type="NCBI Taxonomy" id="7454"/>
    <lineage>
        <taxon>Eukaryota</taxon>
        <taxon>Metazoa</taxon>
        <taxon>Ecdysozoa</taxon>
        <taxon>Arthropoda</taxon>
        <taxon>Hexapoda</taxon>
        <taxon>Insecta</taxon>
        <taxon>Pterygota</taxon>
        <taxon>Neoptera</taxon>
        <taxon>Endopterygota</taxon>
        <taxon>Hymenoptera</taxon>
        <taxon>Apocrita</taxon>
        <taxon>Aculeata</taxon>
        <taxon>Vespoidea</taxon>
        <taxon>Vespidae</taxon>
        <taxon>Vespinae</taxon>
        <taxon>Vespula</taxon>
    </lineage>
</organism>
<comment type="pathway">
    <text evidence="2 12">Amino-acid biosynthesis; L-serine biosynthesis; L-serine from 3-phospho-D-glycerate: step 2/3.</text>
</comment>
<keyword evidence="5 12" id="KW-0028">Amino-acid biosynthesis</keyword>
<dbReference type="GO" id="GO:0006564">
    <property type="term" value="P:L-serine biosynthetic process"/>
    <property type="evidence" value="ECO:0007669"/>
    <property type="project" value="UniProtKB-KW"/>
</dbReference>
<keyword evidence="15" id="KW-1185">Reference proteome</keyword>
<dbReference type="EMBL" id="JACSEA010000001">
    <property type="protein sequence ID" value="KAF7412208.1"/>
    <property type="molecule type" value="Genomic_DNA"/>
</dbReference>